<evidence type="ECO:0000259" key="5">
    <source>
        <dbReference type="PROSITE" id="PS50041"/>
    </source>
</evidence>
<evidence type="ECO:0000256" key="3">
    <source>
        <dbReference type="ARBA" id="ARBA00022729"/>
    </source>
</evidence>
<dbReference type="Proteomes" id="UP001283361">
    <property type="component" value="Unassembled WGS sequence"/>
</dbReference>
<keyword evidence="7" id="KW-1185">Reference proteome</keyword>
<dbReference type="InterPro" id="IPR016186">
    <property type="entry name" value="C-type_lectin-like/link_sf"/>
</dbReference>
<name>A0AAE1ASE7_9GAST</name>
<dbReference type="InterPro" id="IPR001304">
    <property type="entry name" value="C-type_lectin-like"/>
</dbReference>
<comment type="caution">
    <text evidence="6">The sequence shown here is derived from an EMBL/GenBank/DDBJ whole genome shotgun (WGS) entry which is preliminary data.</text>
</comment>
<evidence type="ECO:0000313" key="7">
    <source>
        <dbReference type="Proteomes" id="UP001283361"/>
    </source>
</evidence>
<dbReference type="Pfam" id="PF00059">
    <property type="entry name" value="Lectin_C"/>
    <property type="match status" value="1"/>
</dbReference>
<proteinExistence type="predicted"/>
<dbReference type="InterPro" id="IPR016187">
    <property type="entry name" value="CTDL_fold"/>
</dbReference>
<dbReference type="AlphaFoldDB" id="A0AAE1ASE7"/>
<dbReference type="PANTHER" id="PTHR22799">
    <property type="entry name" value="TETRANECTIN-RELATED"/>
    <property type="match status" value="1"/>
</dbReference>
<feature type="domain" description="C-type lectin" evidence="5">
    <location>
        <begin position="280"/>
        <end position="391"/>
    </location>
</feature>
<evidence type="ECO:0000256" key="4">
    <source>
        <dbReference type="ARBA" id="ARBA00022734"/>
    </source>
</evidence>
<keyword evidence="2" id="KW-0964">Secreted</keyword>
<dbReference type="GO" id="GO:0008083">
    <property type="term" value="F:growth factor activity"/>
    <property type="evidence" value="ECO:0007669"/>
    <property type="project" value="TreeGrafter"/>
</dbReference>
<evidence type="ECO:0000256" key="1">
    <source>
        <dbReference type="ARBA" id="ARBA00004613"/>
    </source>
</evidence>
<sequence>MRSHGCLLNDQIIMTIFLGLFVLLTILFSDVEASARPVSVSVDLIKTSSHTARASCSFDPSLSVLEKVNQLTLYGSKPNSAKKDLNILASVDRWDTTPRLFGSFSANGADLEGIFGFENNRSELHVSWTSPSHSPTPGYRYRCVVQGTDHTGQFVTLSELGEINISEDQLCPVGKLDSLSGKFDKLMKSTIYTDLSLNNLEVRLENLENALNNSVGSSDDKCLETLQETIKENVDTKKAMASILTDIQKMVGKLSQSLSAQAAAVKKVEARLAFEISEEFRGKHYLASRSRWTSIQAADSACEQFGGYLVEIDDEDEFEFVLEFARKIGTPLDFATGMNDIDKEGQYMFYHSKTPVRYFKWNRAEPNNARGNEDCASIVIPHGGMNDFPCEPPYEVSYICEVEF</sequence>
<reference evidence="6" key="1">
    <citation type="journal article" date="2023" name="G3 (Bethesda)">
        <title>A reference genome for the long-term kleptoplast-retaining sea slug Elysia crispata morphotype clarki.</title>
        <authorList>
            <person name="Eastman K.E."/>
            <person name="Pendleton A.L."/>
            <person name="Shaikh M.A."/>
            <person name="Suttiyut T."/>
            <person name="Ogas R."/>
            <person name="Tomko P."/>
            <person name="Gavelis G."/>
            <person name="Widhalm J.R."/>
            <person name="Wisecaver J.H."/>
        </authorList>
    </citation>
    <scope>NUCLEOTIDE SEQUENCE</scope>
    <source>
        <strain evidence="6">ECLA1</strain>
    </source>
</reference>
<dbReference type="PROSITE" id="PS50041">
    <property type="entry name" value="C_TYPE_LECTIN_2"/>
    <property type="match status" value="1"/>
</dbReference>
<dbReference type="CDD" id="cd00037">
    <property type="entry name" value="CLECT"/>
    <property type="match status" value="1"/>
</dbReference>
<comment type="subcellular location">
    <subcellularLocation>
        <location evidence="1">Secreted</location>
    </subcellularLocation>
</comment>
<keyword evidence="3" id="KW-0732">Signal</keyword>
<gene>
    <name evidence="6" type="ORF">RRG08_016581</name>
</gene>
<dbReference type="SMART" id="SM00034">
    <property type="entry name" value="CLECT"/>
    <property type="match status" value="1"/>
</dbReference>
<evidence type="ECO:0000256" key="2">
    <source>
        <dbReference type="ARBA" id="ARBA00022525"/>
    </source>
</evidence>
<dbReference type="InterPro" id="IPR051663">
    <property type="entry name" value="CLec_Tetranectin-domain"/>
</dbReference>
<protein>
    <recommendedName>
        <fullName evidence="5">C-type lectin domain-containing protein</fullName>
    </recommendedName>
</protein>
<keyword evidence="4" id="KW-0430">Lectin</keyword>
<dbReference type="PANTHER" id="PTHR22799:SF1">
    <property type="entry name" value="C-TYPE LECTIN DOMAIN FAMILY 11 MEMBER A"/>
    <property type="match status" value="1"/>
</dbReference>
<organism evidence="6 7">
    <name type="scientific">Elysia crispata</name>
    <name type="common">lettuce slug</name>
    <dbReference type="NCBI Taxonomy" id="231223"/>
    <lineage>
        <taxon>Eukaryota</taxon>
        <taxon>Metazoa</taxon>
        <taxon>Spiralia</taxon>
        <taxon>Lophotrochozoa</taxon>
        <taxon>Mollusca</taxon>
        <taxon>Gastropoda</taxon>
        <taxon>Heterobranchia</taxon>
        <taxon>Euthyneura</taxon>
        <taxon>Panpulmonata</taxon>
        <taxon>Sacoglossa</taxon>
        <taxon>Placobranchoidea</taxon>
        <taxon>Plakobranchidae</taxon>
        <taxon>Elysia</taxon>
    </lineage>
</organism>
<dbReference type="SUPFAM" id="SSF56436">
    <property type="entry name" value="C-type lectin-like"/>
    <property type="match status" value="1"/>
</dbReference>
<evidence type="ECO:0000313" key="6">
    <source>
        <dbReference type="EMBL" id="KAK3793073.1"/>
    </source>
</evidence>
<dbReference type="GO" id="GO:0030246">
    <property type="term" value="F:carbohydrate binding"/>
    <property type="evidence" value="ECO:0007669"/>
    <property type="project" value="UniProtKB-KW"/>
</dbReference>
<dbReference type="GO" id="GO:0005615">
    <property type="term" value="C:extracellular space"/>
    <property type="evidence" value="ECO:0007669"/>
    <property type="project" value="TreeGrafter"/>
</dbReference>
<dbReference type="Gene3D" id="3.10.100.10">
    <property type="entry name" value="Mannose-Binding Protein A, subunit A"/>
    <property type="match status" value="1"/>
</dbReference>
<accession>A0AAE1ASE7</accession>
<dbReference type="EMBL" id="JAWDGP010001282">
    <property type="protein sequence ID" value="KAK3793073.1"/>
    <property type="molecule type" value="Genomic_DNA"/>
</dbReference>